<dbReference type="InterPro" id="IPR003740">
    <property type="entry name" value="YitT"/>
</dbReference>
<dbReference type="PANTHER" id="PTHR33545">
    <property type="entry name" value="UPF0750 MEMBRANE PROTEIN YITT-RELATED"/>
    <property type="match status" value="1"/>
</dbReference>
<evidence type="ECO:0000256" key="4">
    <source>
        <dbReference type="ARBA" id="ARBA00022989"/>
    </source>
</evidence>
<feature type="transmembrane region" description="Helical" evidence="6">
    <location>
        <begin position="15"/>
        <end position="34"/>
    </location>
</feature>
<keyword evidence="4 6" id="KW-1133">Transmembrane helix</keyword>
<dbReference type="PANTHER" id="PTHR33545:SF5">
    <property type="entry name" value="UPF0750 MEMBRANE PROTEIN YITT"/>
    <property type="match status" value="1"/>
</dbReference>
<feature type="transmembrane region" description="Helical" evidence="6">
    <location>
        <begin position="182"/>
        <end position="200"/>
    </location>
</feature>
<feature type="domain" description="DUF2179" evidence="7">
    <location>
        <begin position="229"/>
        <end position="283"/>
    </location>
</feature>
<keyword evidence="2" id="KW-1003">Cell membrane</keyword>
<dbReference type="AlphaFoldDB" id="A0A4P7W5E5"/>
<feature type="transmembrane region" description="Helical" evidence="6">
    <location>
        <begin position="58"/>
        <end position="76"/>
    </location>
</feature>
<evidence type="ECO:0000259" key="7">
    <source>
        <dbReference type="Pfam" id="PF10035"/>
    </source>
</evidence>
<gene>
    <name evidence="8" type="ORF">E7747_10410</name>
</gene>
<dbReference type="RefSeq" id="WP_136415811.1">
    <property type="nucleotide sequence ID" value="NZ_JAPKWX010000073.1"/>
</dbReference>
<dbReference type="Pfam" id="PF10035">
    <property type="entry name" value="DUF2179"/>
    <property type="match status" value="1"/>
</dbReference>
<dbReference type="KEGG" id="ddb:E7747_10410"/>
<evidence type="ECO:0000256" key="1">
    <source>
        <dbReference type="ARBA" id="ARBA00004651"/>
    </source>
</evidence>
<dbReference type="EMBL" id="CP039396">
    <property type="protein sequence ID" value="QCD42655.1"/>
    <property type="molecule type" value="Genomic_DNA"/>
</dbReference>
<keyword evidence="9" id="KW-1185">Reference proteome</keyword>
<dbReference type="InterPro" id="IPR051461">
    <property type="entry name" value="UPF0750_membrane"/>
</dbReference>
<comment type="subcellular location">
    <subcellularLocation>
        <location evidence="1">Cell membrane</location>
        <topology evidence="1">Multi-pass membrane protein</topology>
    </subcellularLocation>
</comment>
<dbReference type="InterPro" id="IPR015867">
    <property type="entry name" value="N-reg_PII/ATP_PRibTrfase_C"/>
</dbReference>
<proteinExistence type="predicted"/>
<dbReference type="PIRSF" id="PIRSF006483">
    <property type="entry name" value="Membrane_protein_YitT"/>
    <property type="match status" value="1"/>
</dbReference>
<name>A0A4P7W5E5_9BACT</name>
<feature type="transmembrane region" description="Helical" evidence="6">
    <location>
        <begin position="113"/>
        <end position="135"/>
    </location>
</feature>
<keyword evidence="5 6" id="KW-0472">Membrane</keyword>
<reference evidence="9" key="1">
    <citation type="submission" date="2019-02" db="EMBL/GenBank/DDBJ databases">
        <title>Isolation and identification of novel species under the genus Muribaculum.</title>
        <authorList>
            <person name="Miyake S."/>
            <person name="Ding Y."/>
            <person name="Low A."/>
            <person name="Soh M."/>
            <person name="Seedorf H."/>
        </authorList>
    </citation>
    <scope>NUCLEOTIDE SEQUENCE [LARGE SCALE GENOMIC DNA]</scope>
    <source>
        <strain evidence="9">H5</strain>
    </source>
</reference>
<dbReference type="Gene3D" id="3.30.70.120">
    <property type="match status" value="1"/>
</dbReference>
<dbReference type="InterPro" id="IPR019264">
    <property type="entry name" value="DUF2179"/>
</dbReference>
<evidence type="ECO:0000313" key="9">
    <source>
        <dbReference type="Proteomes" id="UP000297149"/>
    </source>
</evidence>
<protein>
    <submittedName>
        <fullName evidence="8">YitT family protein</fullName>
    </submittedName>
</protein>
<evidence type="ECO:0000313" key="8">
    <source>
        <dbReference type="EMBL" id="QCD42655.1"/>
    </source>
</evidence>
<evidence type="ECO:0000256" key="6">
    <source>
        <dbReference type="SAM" id="Phobius"/>
    </source>
</evidence>
<evidence type="ECO:0000256" key="3">
    <source>
        <dbReference type="ARBA" id="ARBA00022692"/>
    </source>
</evidence>
<dbReference type="Proteomes" id="UP000297149">
    <property type="component" value="Chromosome"/>
</dbReference>
<evidence type="ECO:0000256" key="5">
    <source>
        <dbReference type="ARBA" id="ARBA00023136"/>
    </source>
</evidence>
<dbReference type="GO" id="GO:0005886">
    <property type="term" value="C:plasma membrane"/>
    <property type="evidence" value="ECO:0007669"/>
    <property type="project" value="UniProtKB-SubCell"/>
</dbReference>
<sequence>MTFTRKQLWMSSRDYIMITLAVLIYGFGFSAFILPEKVVIGGVTGLGTIVYFLTDNPYSIGITQYAINLVLLAIAWKIVGHSFVYRTLYGATAISIVVTFMPPLFDGPLVPDQPFMCVCIGSVLSGLALGIVFIHNGSTGGTDIVGAIVAKKTNVSVGRTMLYVDFAIISSSYLFFHNITTVVYGFIVLFILTYMVDLMINTNRQAVQFIIISKHWEKIATAVNKYGRRGVTVLDGMGWYTKQHLKILLIVSRKSESVTIFRIVKDVDPDAFITQGNVNGVYGQGFDRIKLKADHELSKKLGEEADPEFSVASASDVKS</sequence>
<feature type="transmembrane region" description="Helical" evidence="6">
    <location>
        <begin position="83"/>
        <end position="101"/>
    </location>
</feature>
<dbReference type="CDD" id="cd16380">
    <property type="entry name" value="YitT_C"/>
    <property type="match status" value="1"/>
</dbReference>
<dbReference type="Pfam" id="PF02588">
    <property type="entry name" value="YitT_membrane"/>
    <property type="match status" value="1"/>
</dbReference>
<organism evidence="8 9">
    <name type="scientific">Duncaniella dubosii</name>
    <dbReference type="NCBI Taxonomy" id="2518971"/>
    <lineage>
        <taxon>Bacteria</taxon>
        <taxon>Pseudomonadati</taxon>
        <taxon>Bacteroidota</taxon>
        <taxon>Bacteroidia</taxon>
        <taxon>Bacteroidales</taxon>
        <taxon>Muribaculaceae</taxon>
        <taxon>Duncaniella</taxon>
    </lineage>
</organism>
<keyword evidence="3 6" id="KW-0812">Transmembrane</keyword>
<evidence type="ECO:0000256" key="2">
    <source>
        <dbReference type="ARBA" id="ARBA00022475"/>
    </source>
</evidence>
<accession>A0A4P7W5E5</accession>